<dbReference type="RefSeq" id="WP_221288719.1">
    <property type="nucleotide sequence ID" value="NZ_JACHFM010000003.1"/>
</dbReference>
<dbReference type="AlphaFoldDB" id="A0A840SMW5"/>
<dbReference type="SUPFAM" id="SSF48498">
    <property type="entry name" value="Tetracyclin repressor-like, C-terminal domain"/>
    <property type="match status" value="1"/>
</dbReference>
<dbReference type="PRINTS" id="PR00455">
    <property type="entry name" value="HTHTETR"/>
</dbReference>
<dbReference type="InterPro" id="IPR009057">
    <property type="entry name" value="Homeodomain-like_sf"/>
</dbReference>
<keyword evidence="3" id="KW-0804">Transcription</keyword>
<proteinExistence type="predicted"/>
<reference evidence="6 7" key="1">
    <citation type="submission" date="2020-08" db="EMBL/GenBank/DDBJ databases">
        <title>Genomic Encyclopedia of Type Strains, Phase IV (KMG-IV): sequencing the most valuable type-strain genomes for metagenomic binning, comparative biology and taxonomic classification.</title>
        <authorList>
            <person name="Goeker M."/>
        </authorList>
    </citation>
    <scope>NUCLEOTIDE SEQUENCE [LARGE SCALE GENOMIC DNA]</scope>
    <source>
        <strain evidence="6 7">DSM 101730</strain>
    </source>
</reference>
<sequence length="208" mass="22649">MSESGPESAKRKQILDGARRVFLSAGFAAASMGEIAREAKVSKGTLYVYFDSKEALFGALIVEAKRETSERLLSLDTELREARDSDIAPFLTMLATGLMEKFRMPNHVSMVRMVMGAADRFPGLARQFYDAGAGYGHARLAAWITEQVAAGRLVAEDADIAAWQFISMCCHPVSARVALGTLPPPDDERIRRTAEAAVSTFLAAYGPR</sequence>
<gene>
    <name evidence="6" type="ORF">HNP73_003284</name>
</gene>
<dbReference type="PANTHER" id="PTHR30055">
    <property type="entry name" value="HTH-TYPE TRANSCRIPTIONAL REGULATOR RUTR"/>
    <property type="match status" value="1"/>
</dbReference>
<keyword evidence="1" id="KW-0805">Transcription regulation</keyword>
<dbReference type="GO" id="GO:0000976">
    <property type="term" value="F:transcription cis-regulatory region binding"/>
    <property type="evidence" value="ECO:0007669"/>
    <property type="project" value="TreeGrafter"/>
</dbReference>
<evidence type="ECO:0000259" key="5">
    <source>
        <dbReference type="PROSITE" id="PS50977"/>
    </source>
</evidence>
<dbReference type="Gene3D" id="1.10.357.10">
    <property type="entry name" value="Tetracycline Repressor, domain 2"/>
    <property type="match status" value="1"/>
</dbReference>
<organism evidence="6 7">
    <name type="scientific">Amaricoccus macauensis</name>
    <dbReference type="NCBI Taxonomy" id="57001"/>
    <lineage>
        <taxon>Bacteria</taxon>
        <taxon>Pseudomonadati</taxon>
        <taxon>Pseudomonadota</taxon>
        <taxon>Alphaproteobacteria</taxon>
        <taxon>Rhodobacterales</taxon>
        <taxon>Paracoccaceae</taxon>
        <taxon>Amaricoccus</taxon>
    </lineage>
</organism>
<dbReference type="GO" id="GO:0003700">
    <property type="term" value="F:DNA-binding transcription factor activity"/>
    <property type="evidence" value="ECO:0007669"/>
    <property type="project" value="TreeGrafter"/>
</dbReference>
<evidence type="ECO:0000313" key="7">
    <source>
        <dbReference type="Proteomes" id="UP000549457"/>
    </source>
</evidence>
<dbReference type="InterPro" id="IPR039536">
    <property type="entry name" value="TetR_C_Proteobacteria"/>
</dbReference>
<dbReference type="Pfam" id="PF14246">
    <property type="entry name" value="TetR_C_7"/>
    <property type="match status" value="1"/>
</dbReference>
<evidence type="ECO:0000313" key="6">
    <source>
        <dbReference type="EMBL" id="MBB5223337.1"/>
    </source>
</evidence>
<feature type="DNA-binding region" description="H-T-H motif" evidence="4">
    <location>
        <begin position="31"/>
        <end position="50"/>
    </location>
</feature>
<dbReference type="InterPro" id="IPR050109">
    <property type="entry name" value="HTH-type_TetR-like_transc_reg"/>
</dbReference>
<evidence type="ECO:0000256" key="3">
    <source>
        <dbReference type="ARBA" id="ARBA00023163"/>
    </source>
</evidence>
<dbReference type="SUPFAM" id="SSF46689">
    <property type="entry name" value="Homeodomain-like"/>
    <property type="match status" value="1"/>
</dbReference>
<dbReference type="PROSITE" id="PS01081">
    <property type="entry name" value="HTH_TETR_1"/>
    <property type="match status" value="1"/>
</dbReference>
<dbReference type="Pfam" id="PF00440">
    <property type="entry name" value="TetR_N"/>
    <property type="match status" value="1"/>
</dbReference>
<dbReference type="FunFam" id="1.10.10.60:FF:000141">
    <property type="entry name" value="TetR family transcriptional regulator"/>
    <property type="match status" value="1"/>
</dbReference>
<dbReference type="InterPro" id="IPR001647">
    <property type="entry name" value="HTH_TetR"/>
</dbReference>
<keyword evidence="7" id="KW-1185">Reference proteome</keyword>
<dbReference type="Proteomes" id="UP000549457">
    <property type="component" value="Unassembled WGS sequence"/>
</dbReference>
<dbReference type="EMBL" id="JACHFM010000003">
    <property type="protein sequence ID" value="MBB5223337.1"/>
    <property type="molecule type" value="Genomic_DNA"/>
</dbReference>
<comment type="caution">
    <text evidence="6">The sequence shown here is derived from an EMBL/GenBank/DDBJ whole genome shotgun (WGS) entry which is preliminary data.</text>
</comment>
<dbReference type="InterPro" id="IPR023772">
    <property type="entry name" value="DNA-bd_HTH_TetR-type_CS"/>
</dbReference>
<keyword evidence="2 4" id="KW-0238">DNA-binding</keyword>
<dbReference type="PANTHER" id="PTHR30055:SF146">
    <property type="entry name" value="HTH-TYPE TRANSCRIPTIONAL DUAL REGULATOR CECR"/>
    <property type="match status" value="1"/>
</dbReference>
<evidence type="ECO:0000256" key="2">
    <source>
        <dbReference type="ARBA" id="ARBA00023125"/>
    </source>
</evidence>
<accession>A0A840SMW5</accession>
<dbReference type="PROSITE" id="PS50977">
    <property type="entry name" value="HTH_TETR_2"/>
    <property type="match status" value="1"/>
</dbReference>
<dbReference type="InterPro" id="IPR036271">
    <property type="entry name" value="Tet_transcr_reg_TetR-rel_C_sf"/>
</dbReference>
<feature type="domain" description="HTH tetR-type" evidence="5">
    <location>
        <begin position="8"/>
        <end position="68"/>
    </location>
</feature>
<evidence type="ECO:0000256" key="4">
    <source>
        <dbReference type="PROSITE-ProRule" id="PRU00335"/>
    </source>
</evidence>
<evidence type="ECO:0000256" key="1">
    <source>
        <dbReference type="ARBA" id="ARBA00023015"/>
    </source>
</evidence>
<name>A0A840SMW5_9RHOB</name>
<protein>
    <submittedName>
        <fullName evidence="6">AcrR family transcriptional regulator</fullName>
    </submittedName>
</protein>
<dbReference type="Gene3D" id="1.10.10.60">
    <property type="entry name" value="Homeodomain-like"/>
    <property type="match status" value="1"/>
</dbReference>